<feature type="domain" description="ORC1/DEAH AAA+ ATPase" evidence="1">
    <location>
        <begin position="106"/>
        <end position="209"/>
    </location>
</feature>
<evidence type="ECO:0000313" key="3">
    <source>
        <dbReference type="Proteomes" id="UP000240708"/>
    </source>
</evidence>
<dbReference type="RefSeq" id="WP_170068991.1">
    <property type="nucleotide sequence ID" value="NZ_PYGF01000002.1"/>
</dbReference>
<dbReference type="Pfam" id="PF13401">
    <property type="entry name" value="AAA_22"/>
    <property type="match status" value="1"/>
</dbReference>
<protein>
    <recommendedName>
        <fullName evidence="1">ORC1/DEAH AAA+ ATPase domain-containing protein</fullName>
    </recommendedName>
</protein>
<dbReference type="GO" id="GO:0016887">
    <property type="term" value="F:ATP hydrolysis activity"/>
    <property type="evidence" value="ECO:0007669"/>
    <property type="project" value="InterPro"/>
</dbReference>
<dbReference type="InterPro" id="IPR049945">
    <property type="entry name" value="AAA_22"/>
</dbReference>
<evidence type="ECO:0000313" key="2">
    <source>
        <dbReference type="EMBL" id="PSL06570.1"/>
    </source>
</evidence>
<dbReference type="Proteomes" id="UP000240708">
    <property type="component" value="Unassembled WGS sequence"/>
</dbReference>
<gene>
    <name evidence="2" type="ORF">CLV48_102387</name>
</gene>
<name>A0A2P8EAU0_9BACT</name>
<proteinExistence type="predicted"/>
<comment type="caution">
    <text evidence="2">The sequence shown here is derived from an EMBL/GenBank/DDBJ whole genome shotgun (WGS) entry which is preliminary data.</text>
</comment>
<dbReference type="SUPFAM" id="SSF52540">
    <property type="entry name" value="P-loop containing nucleoside triphosphate hydrolases"/>
    <property type="match status" value="1"/>
</dbReference>
<dbReference type="EMBL" id="PYGF01000002">
    <property type="protein sequence ID" value="PSL06570.1"/>
    <property type="molecule type" value="Genomic_DNA"/>
</dbReference>
<organism evidence="2 3">
    <name type="scientific">Cecembia rubra</name>
    <dbReference type="NCBI Taxonomy" id="1485585"/>
    <lineage>
        <taxon>Bacteria</taxon>
        <taxon>Pseudomonadati</taxon>
        <taxon>Bacteroidota</taxon>
        <taxon>Cytophagia</taxon>
        <taxon>Cytophagales</taxon>
        <taxon>Cyclobacteriaceae</taxon>
        <taxon>Cecembia</taxon>
    </lineage>
</organism>
<accession>A0A2P8EAU0</accession>
<sequence>MKLTPEFRLKVVEILKEVRTRYGGSDSAFAKQWGINGSIWSRMKNGETEGVLKDAQWLNIGRELNVVMNQRKWNMARTEVFDAIKSDVEFCQSNAKGMLLVDDCAIGKTFTAKYLSKTMHNCFYIDASQCKTKNLFIRAMAKAIGLDQNGRIADIKANIKYYLRMLENPVLIIDEAGDLEYTAFLELKEFWNATEGVCGWYLMGADGLKAKMERGISWKKVGYRELLSRYSDKYMKIVPSDRNERMSFYKKMIHDVLAVNIKDKNKLNSLVNKCLATDANGDIGGLRRAETLLILHDV</sequence>
<dbReference type="InterPro" id="IPR027417">
    <property type="entry name" value="P-loop_NTPase"/>
</dbReference>
<dbReference type="AlphaFoldDB" id="A0A2P8EAU0"/>
<reference evidence="2 3" key="1">
    <citation type="submission" date="2018-03" db="EMBL/GenBank/DDBJ databases">
        <title>Genomic Encyclopedia of Archaeal and Bacterial Type Strains, Phase II (KMG-II): from individual species to whole genera.</title>
        <authorList>
            <person name="Goeker M."/>
        </authorList>
    </citation>
    <scope>NUCLEOTIDE SEQUENCE [LARGE SCALE GENOMIC DNA]</scope>
    <source>
        <strain evidence="2 3">DSM 28057</strain>
    </source>
</reference>
<dbReference type="Gene3D" id="3.40.50.300">
    <property type="entry name" value="P-loop containing nucleotide triphosphate hydrolases"/>
    <property type="match status" value="1"/>
</dbReference>
<keyword evidence="3" id="KW-1185">Reference proteome</keyword>
<evidence type="ECO:0000259" key="1">
    <source>
        <dbReference type="Pfam" id="PF13401"/>
    </source>
</evidence>